<comment type="function">
    <text evidence="1">Hydrolyzes indole-3-acetamide (IAM) into indole-3-acetic acid (IAA).</text>
</comment>
<evidence type="ECO:0000256" key="1">
    <source>
        <dbReference type="ARBA" id="ARBA00003871"/>
    </source>
</evidence>
<dbReference type="RefSeq" id="WP_015665130.1">
    <property type="nucleotide sequence ID" value="NC_020453.1"/>
</dbReference>
<dbReference type="InterPro" id="IPR000120">
    <property type="entry name" value="Amidase"/>
</dbReference>
<gene>
    <name evidence="5" type="ORF">S58_19960</name>
</gene>
<evidence type="ECO:0000259" key="4">
    <source>
        <dbReference type="Pfam" id="PF01425"/>
    </source>
</evidence>
<dbReference type="STRING" id="1245469.S58_19960"/>
<dbReference type="AlphaFoldDB" id="M4Z3R3"/>
<dbReference type="GeneID" id="301815913"/>
<protein>
    <recommendedName>
        <fullName evidence="3">Indoleacetamide hydrolase</fullName>
    </recommendedName>
</protein>
<dbReference type="eggNOG" id="COG0154">
    <property type="taxonomic scope" value="Bacteria"/>
</dbReference>
<comment type="similarity">
    <text evidence="2">Belongs to the amidase family.</text>
</comment>
<evidence type="ECO:0000313" key="5">
    <source>
        <dbReference type="EMBL" id="BAM88003.1"/>
    </source>
</evidence>
<feature type="domain" description="Amidase" evidence="4">
    <location>
        <begin position="27"/>
        <end position="399"/>
    </location>
</feature>
<dbReference type="InterPro" id="IPR020556">
    <property type="entry name" value="Amidase_CS"/>
</dbReference>
<name>M4Z3R3_9BRAD</name>
<dbReference type="EMBL" id="AP012603">
    <property type="protein sequence ID" value="BAM88003.1"/>
    <property type="molecule type" value="Genomic_DNA"/>
</dbReference>
<dbReference type="Gene3D" id="3.90.1300.10">
    <property type="entry name" value="Amidase signature (AS) domain"/>
    <property type="match status" value="1"/>
</dbReference>
<keyword evidence="6" id="KW-1185">Reference proteome</keyword>
<dbReference type="PANTHER" id="PTHR11895:SF7">
    <property type="entry name" value="GLUTAMYL-TRNA(GLN) AMIDOTRANSFERASE SUBUNIT A, MITOCHONDRIAL"/>
    <property type="match status" value="1"/>
</dbReference>
<reference evidence="5 6" key="1">
    <citation type="journal article" date="2013" name="Appl. Environ. Microbiol.">
        <title>Genome analysis suggests that the soil oligotrophic bacterium Agromonas oligotrophica (Bradyrhizobium oligotrophicum) is a nitrogen-fixing symbiont of Aeschynomene indica.</title>
        <authorList>
            <person name="Okubo T."/>
            <person name="Fukushima S."/>
            <person name="Itakura M."/>
            <person name="Oshima K."/>
            <person name="Longtonglang A."/>
            <person name="Teaumroong N."/>
            <person name="Mitsui H."/>
            <person name="Hattori M."/>
            <person name="Hattori R."/>
            <person name="Hattori T."/>
            <person name="Minamisawa K."/>
        </authorList>
    </citation>
    <scope>NUCLEOTIDE SEQUENCE [LARGE SCALE GENOMIC DNA]</scope>
    <source>
        <strain evidence="5 6">S58</strain>
    </source>
</reference>
<dbReference type="PANTHER" id="PTHR11895">
    <property type="entry name" value="TRANSAMIDASE"/>
    <property type="match status" value="1"/>
</dbReference>
<evidence type="ECO:0000256" key="2">
    <source>
        <dbReference type="ARBA" id="ARBA00009199"/>
    </source>
</evidence>
<dbReference type="HOGENOM" id="CLU_009600_0_4_5"/>
<dbReference type="PATRIC" id="fig|1245469.3.peg.2044"/>
<dbReference type="SUPFAM" id="SSF75304">
    <property type="entry name" value="Amidase signature (AS) enzymes"/>
    <property type="match status" value="1"/>
</dbReference>
<evidence type="ECO:0000313" key="6">
    <source>
        <dbReference type="Proteomes" id="UP000011841"/>
    </source>
</evidence>
<dbReference type="InterPro" id="IPR023631">
    <property type="entry name" value="Amidase_dom"/>
</dbReference>
<evidence type="ECO:0000256" key="3">
    <source>
        <dbReference type="ARBA" id="ARBA00021874"/>
    </source>
</evidence>
<dbReference type="Pfam" id="PF01425">
    <property type="entry name" value="Amidase"/>
    <property type="match status" value="2"/>
</dbReference>
<dbReference type="KEGG" id="aol:S58_19960"/>
<accession>M4Z3R3</accession>
<sequence length="499" mass="52662">MNVLEYLQRDAVALAEAVRAGETTAAELLQLALKQSERAQPRTNAICRLMEHEARGQLAKPATGPFTGVPFLIKDCAQDYAGLPTAYGSKALSGVVAGAHAHVVRRYLDAGLVIFGKTNLPELALKGVSDSRAFGRVNNPWNPAHTPGGSSGGAAAAVASGVVPMAAGNDGGGSIRIPAACCGLFGLKPSRGLVSSGPGFAEYWYGASSEGVISRSVRDTALALDVIAGAEPGDPFLCAEPGVVFANAALRDPPRLRIGISTASPIGTEVHAEAKLAVDNAVKLLQRLGHEVEEATPDIDGAALATSFLHIYFGQVAALVADARAKGAKREEFELLTRVLATLGSAISAGALTTQLLKWNGFARALARFHARYDMLLTPTLAHPPIRHGEGDPSTAEQTLLDMLDRVGLLGLLTRYGLLDGMIDKIARDSLQYVPFTQLANLTGTPAMSVPLHWTADGLPLGVQFIGRLGDELRLLQLARQLEQAQPWFARLPDWVMPS</sequence>
<proteinExistence type="inferred from homology"/>
<feature type="domain" description="Amidase" evidence="4">
    <location>
        <begin position="430"/>
        <end position="476"/>
    </location>
</feature>
<dbReference type="GO" id="GO:0003824">
    <property type="term" value="F:catalytic activity"/>
    <property type="evidence" value="ECO:0007669"/>
    <property type="project" value="InterPro"/>
</dbReference>
<dbReference type="Proteomes" id="UP000011841">
    <property type="component" value="Chromosome"/>
</dbReference>
<dbReference type="PROSITE" id="PS00571">
    <property type="entry name" value="AMIDASES"/>
    <property type="match status" value="1"/>
</dbReference>
<organism evidence="5 6">
    <name type="scientific">Bradyrhizobium oligotrophicum S58</name>
    <dbReference type="NCBI Taxonomy" id="1245469"/>
    <lineage>
        <taxon>Bacteria</taxon>
        <taxon>Pseudomonadati</taxon>
        <taxon>Pseudomonadota</taxon>
        <taxon>Alphaproteobacteria</taxon>
        <taxon>Hyphomicrobiales</taxon>
        <taxon>Nitrobacteraceae</taxon>
        <taxon>Bradyrhizobium</taxon>
    </lineage>
</organism>
<dbReference type="InterPro" id="IPR036928">
    <property type="entry name" value="AS_sf"/>
</dbReference>
<dbReference type="OrthoDB" id="9777859at2"/>